<dbReference type="InterPro" id="IPR056884">
    <property type="entry name" value="NPHP3-like_N"/>
</dbReference>
<dbReference type="Gene3D" id="1.25.40.20">
    <property type="entry name" value="Ankyrin repeat-containing domain"/>
    <property type="match status" value="1"/>
</dbReference>
<protein>
    <recommendedName>
        <fullName evidence="2">NACHT domain-containing protein</fullName>
    </recommendedName>
</protein>
<evidence type="ECO:0000256" key="1">
    <source>
        <dbReference type="ARBA" id="ARBA00022737"/>
    </source>
</evidence>
<dbReference type="EMBL" id="ML738611">
    <property type="protein sequence ID" value="KAE8164088.1"/>
    <property type="molecule type" value="Genomic_DNA"/>
</dbReference>
<name>A0A5N6UZG2_ASPTM</name>
<organism evidence="3 4">
    <name type="scientific">Aspergillus tamarii</name>
    <dbReference type="NCBI Taxonomy" id="41984"/>
    <lineage>
        <taxon>Eukaryota</taxon>
        <taxon>Fungi</taxon>
        <taxon>Dikarya</taxon>
        <taxon>Ascomycota</taxon>
        <taxon>Pezizomycotina</taxon>
        <taxon>Eurotiomycetes</taxon>
        <taxon>Eurotiomycetidae</taxon>
        <taxon>Eurotiales</taxon>
        <taxon>Aspergillaceae</taxon>
        <taxon>Aspergillus</taxon>
        <taxon>Aspergillus subgen. Circumdati</taxon>
    </lineage>
</organism>
<gene>
    <name evidence="3" type="ORF">BDV40DRAFT_298802</name>
</gene>
<dbReference type="InterPro" id="IPR027417">
    <property type="entry name" value="P-loop_NTPase"/>
</dbReference>
<dbReference type="PANTHER" id="PTHR10039:SF14">
    <property type="entry name" value="NACHT DOMAIN-CONTAINING PROTEIN"/>
    <property type="match status" value="1"/>
</dbReference>
<keyword evidence="1" id="KW-0677">Repeat</keyword>
<feature type="domain" description="NACHT" evidence="2">
    <location>
        <begin position="276"/>
        <end position="421"/>
    </location>
</feature>
<accession>A0A5N6UZG2</accession>
<dbReference type="OrthoDB" id="21416at2759"/>
<dbReference type="InterPro" id="IPR013087">
    <property type="entry name" value="Znf_C2H2_type"/>
</dbReference>
<dbReference type="InterPro" id="IPR007111">
    <property type="entry name" value="NACHT_NTPase"/>
</dbReference>
<dbReference type="Pfam" id="PF22939">
    <property type="entry name" value="WHD_GPIID"/>
    <property type="match status" value="1"/>
</dbReference>
<dbReference type="Gene3D" id="3.40.50.300">
    <property type="entry name" value="P-loop containing nucleotide triphosphate hydrolases"/>
    <property type="match status" value="1"/>
</dbReference>
<proteinExistence type="predicted"/>
<reference evidence="3 4" key="1">
    <citation type="submission" date="2019-04" db="EMBL/GenBank/DDBJ databases">
        <title>Friends and foes A comparative genomics study of 23 Aspergillus species from section Flavi.</title>
        <authorList>
            <consortium name="DOE Joint Genome Institute"/>
            <person name="Kjaerbolling I."/>
            <person name="Vesth T."/>
            <person name="Frisvad J.C."/>
            <person name="Nybo J.L."/>
            <person name="Theobald S."/>
            <person name="Kildgaard S."/>
            <person name="Isbrandt T."/>
            <person name="Kuo A."/>
            <person name="Sato A."/>
            <person name="Lyhne E.K."/>
            <person name="Kogle M.E."/>
            <person name="Wiebenga A."/>
            <person name="Kun R.S."/>
            <person name="Lubbers R.J."/>
            <person name="Makela M.R."/>
            <person name="Barry K."/>
            <person name="Chovatia M."/>
            <person name="Clum A."/>
            <person name="Daum C."/>
            <person name="Haridas S."/>
            <person name="He G."/>
            <person name="LaButti K."/>
            <person name="Lipzen A."/>
            <person name="Mondo S."/>
            <person name="Riley R."/>
            <person name="Salamov A."/>
            <person name="Simmons B.A."/>
            <person name="Magnuson J.K."/>
            <person name="Henrissat B."/>
            <person name="Mortensen U.H."/>
            <person name="Larsen T.O."/>
            <person name="Devries R.P."/>
            <person name="Grigoriev I.V."/>
            <person name="Machida M."/>
            <person name="Baker S.E."/>
            <person name="Andersen M.R."/>
        </authorList>
    </citation>
    <scope>NUCLEOTIDE SEQUENCE [LARGE SCALE GENOMIC DNA]</scope>
    <source>
        <strain evidence="3 4">CBS 117626</strain>
    </source>
</reference>
<dbReference type="Pfam" id="PF24883">
    <property type="entry name" value="NPHP3_N"/>
    <property type="match status" value="1"/>
</dbReference>
<sequence length="1175" mass="134050">MDGANSRLSKAFLNAKQDFLSSLKDPALVKEVSNITSVTDIYNFVIEFQKRNGIKNLSRIHQYLDRLKQYASVIEVFIQVKPDVLALIWGPIKLLLQLADNLIRPLIAILDTMAAIGDKLPIFESYSQLFRESDRVVDALALFYRDILDFYGLAVNLFSAKRWQLVFESVWPRQRDKINAIIGNIEHHCLLLREEINLEHITHAYKARITQLEKCQQDLEFQERQEFGQIESYISPELYDNDLDKLLTSASNRTGRWLQKEQAFTEWSNFGNTLARVIWLQGIPGAGKTYLASLVVDSLRQSSNTTLFAFLSYKKANLQSISIMHSLLFQLVIGEKAFDEVLKKDLRAMLFDKFQSDQRNLKSNTKFARQTLTELLKCAGPTYIVIDGLDEIPESERRIALNELLELLRDTAETKLFVSSRAEDDISKILKRFKPSIIRVDDKNRGCIQAYVSEKTRAWLEESDFDEKICSEITGLLSSLPSKSKGMFLYARVVMENIQMCFGLEQIKKELRALPENLDDAYSRIIQRLDSLPPSLTELSRRVLGWIGCSPTPLKIQELSCALSVNSSFDRQTSHAEGLLNVVRLCGPIVEISGDYVHLVHFTVKEYLICRQADNFVQTVKANLDMAKTSLYYLCLDIFDPEIEPHQIKENILSGAYRLYWFASTQWVEIIRNYAISLDDRSEPDDGLISALSLLLQRRENTGFQDSSDCYSTRPCDELEIFNSKSLRAYKLFQQTLRFWHLDTGSWKLDDEDDSWTTLDPLTLSNTAINMFKEFQSLLCPEKGHSVNCHCHRLQAKYGKKLFRCKYTICQPQQTAFNSKSQFDAHCKKHDRPYKCSHSECEFSSIGFASKSQLTKHLDKCHLDTPPRPIHLAQDPDLDEYVPLVSDLIELGREKEIKALSGHFKDVDIAVQKQLIKEAAVSSSLAIVTTLLDAAATSLKRTRIHHEIAFESIKGENLDVLNWAGPRVFIEVHLEDGTSRKLQEIMQLGVNSDSTEIFHMWKKHFLHNRPKQFAYVAHWDMISSVKDPLKQERLAKLWKEREFRASLAGHAEESQLGSTFRKVVSRTSSVVMAKGLLELGVDVDFKEPGSGQKTALHECATKTSKKAAKMTQFLLLSGADPNAVVETRPGPTGPNIYIRTPASEPGAQMIKTHLGMTWDELVNWAKEQRQLGVPK</sequence>
<dbReference type="AlphaFoldDB" id="A0A5N6UZG2"/>
<dbReference type="PROSITE" id="PS50837">
    <property type="entry name" value="NACHT"/>
    <property type="match status" value="1"/>
</dbReference>
<evidence type="ECO:0000313" key="4">
    <source>
        <dbReference type="Proteomes" id="UP000326950"/>
    </source>
</evidence>
<evidence type="ECO:0000313" key="3">
    <source>
        <dbReference type="EMBL" id="KAE8164088.1"/>
    </source>
</evidence>
<keyword evidence="4" id="KW-1185">Reference proteome</keyword>
<evidence type="ECO:0000259" key="2">
    <source>
        <dbReference type="PROSITE" id="PS50837"/>
    </source>
</evidence>
<dbReference type="SUPFAM" id="SSF52540">
    <property type="entry name" value="P-loop containing nucleoside triphosphate hydrolases"/>
    <property type="match status" value="1"/>
</dbReference>
<dbReference type="InterPro" id="IPR054471">
    <property type="entry name" value="GPIID_WHD"/>
</dbReference>
<dbReference type="PANTHER" id="PTHR10039">
    <property type="entry name" value="AMELOGENIN"/>
    <property type="match status" value="1"/>
</dbReference>
<dbReference type="SMART" id="SM00355">
    <property type="entry name" value="ZnF_C2H2"/>
    <property type="match status" value="2"/>
</dbReference>
<dbReference type="Pfam" id="PF24809">
    <property type="entry name" value="DUF7708"/>
    <property type="match status" value="1"/>
</dbReference>
<dbReference type="InterPro" id="IPR056125">
    <property type="entry name" value="DUF7708"/>
</dbReference>
<dbReference type="InterPro" id="IPR036770">
    <property type="entry name" value="Ankyrin_rpt-contain_sf"/>
</dbReference>
<dbReference type="Proteomes" id="UP000326950">
    <property type="component" value="Unassembled WGS sequence"/>
</dbReference>